<dbReference type="Proteomes" id="UP001479436">
    <property type="component" value="Unassembled WGS sequence"/>
</dbReference>
<dbReference type="InterPro" id="IPR005025">
    <property type="entry name" value="FMN_Rdtase-like_dom"/>
</dbReference>
<gene>
    <name evidence="3" type="ORF">K7432_010998</name>
</gene>
<comment type="caution">
    <text evidence="3">The sequence shown here is derived from an EMBL/GenBank/DDBJ whole genome shotgun (WGS) entry which is preliminary data.</text>
</comment>
<evidence type="ECO:0000256" key="1">
    <source>
        <dbReference type="ARBA" id="ARBA00006961"/>
    </source>
</evidence>
<evidence type="ECO:0000259" key="2">
    <source>
        <dbReference type="PROSITE" id="PS50902"/>
    </source>
</evidence>
<evidence type="ECO:0000313" key="3">
    <source>
        <dbReference type="EMBL" id="KAK9762860.1"/>
    </source>
</evidence>
<dbReference type="PANTHER" id="PTHR30546">
    <property type="entry name" value="FLAVODOXIN-RELATED PROTEIN WRBA-RELATED"/>
    <property type="match status" value="1"/>
</dbReference>
<dbReference type="SUPFAM" id="SSF52218">
    <property type="entry name" value="Flavoproteins"/>
    <property type="match status" value="1"/>
</dbReference>
<dbReference type="Pfam" id="PF03358">
    <property type="entry name" value="FMN_red"/>
    <property type="match status" value="1"/>
</dbReference>
<dbReference type="NCBIfam" id="NF002999">
    <property type="entry name" value="PRK03767.1"/>
    <property type="match status" value="1"/>
</dbReference>
<accession>A0ABR2WMX5</accession>
<dbReference type="Gene3D" id="3.40.50.360">
    <property type="match status" value="1"/>
</dbReference>
<proteinExistence type="inferred from homology"/>
<sequence>MTVKIYIIIHTVYHHIYKLALAVKEGVEKVPGVEVSLFQIPETLSEEVLAKMHAPPKPDIPVISPAQLEEADGFILGIPTRYGAMPGQWRAFWDATGSFWARGAFAKKMAATFFSTGSQHGGQETTALTSLTTLIHHGIIYVPLGFSSPHLSDNSEVRGGSAYGAGTIAGGDGSRQPSAKELEVAVHQGEYFAGIVEQYVRGRQ</sequence>
<protein>
    <recommendedName>
        <fullName evidence="2">Flavodoxin-like domain-containing protein</fullName>
    </recommendedName>
</protein>
<reference evidence="3 4" key="1">
    <citation type="submission" date="2023-04" db="EMBL/GenBank/DDBJ databases">
        <title>Genome of Basidiobolus ranarum AG-B5.</title>
        <authorList>
            <person name="Stajich J.E."/>
            <person name="Carter-House D."/>
            <person name="Gryganskyi A."/>
        </authorList>
    </citation>
    <scope>NUCLEOTIDE SEQUENCE [LARGE SCALE GENOMIC DNA]</scope>
    <source>
        <strain evidence="3 4">AG-B5</strain>
    </source>
</reference>
<feature type="domain" description="Flavodoxin-like" evidence="2">
    <location>
        <begin position="5"/>
        <end position="192"/>
    </location>
</feature>
<name>A0ABR2WMX5_9FUNG</name>
<dbReference type="InterPro" id="IPR008254">
    <property type="entry name" value="Flavodoxin/NO_synth"/>
</dbReference>
<evidence type="ECO:0000313" key="4">
    <source>
        <dbReference type="Proteomes" id="UP001479436"/>
    </source>
</evidence>
<dbReference type="PROSITE" id="PS50902">
    <property type="entry name" value="FLAVODOXIN_LIKE"/>
    <property type="match status" value="1"/>
</dbReference>
<organism evidence="3 4">
    <name type="scientific">Basidiobolus ranarum</name>
    <dbReference type="NCBI Taxonomy" id="34480"/>
    <lineage>
        <taxon>Eukaryota</taxon>
        <taxon>Fungi</taxon>
        <taxon>Fungi incertae sedis</taxon>
        <taxon>Zoopagomycota</taxon>
        <taxon>Entomophthoromycotina</taxon>
        <taxon>Basidiobolomycetes</taxon>
        <taxon>Basidiobolales</taxon>
        <taxon>Basidiobolaceae</taxon>
        <taxon>Basidiobolus</taxon>
    </lineage>
</organism>
<dbReference type="NCBIfam" id="TIGR01755">
    <property type="entry name" value="flav_wrbA"/>
    <property type="match status" value="1"/>
</dbReference>
<dbReference type="InterPro" id="IPR010089">
    <property type="entry name" value="Flavoprotein_WrbA-like"/>
</dbReference>
<comment type="similarity">
    <text evidence="1">Belongs to the WrbA family.</text>
</comment>
<keyword evidence="4" id="KW-1185">Reference proteome</keyword>
<dbReference type="EMBL" id="JASJQH010000806">
    <property type="protein sequence ID" value="KAK9762860.1"/>
    <property type="molecule type" value="Genomic_DNA"/>
</dbReference>
<dbReference type="PANTHER" id="PTHR30546:SF23">
    <property type="entry name" value="FLAVOPROTEIN-LIKE PROTEIN YCP4-RELATED"/>
    <property type="match status" value="1"/>
</dbReference>
<dbReference type="InterPro" id="IPR029039">
    <property type="entry name" value="Flavoprotein-like_sf"/>
</dbReference>